<dbReference type="GO" id="GO:0009250">
    <property type="term" value="P:glucan biosynthetic process"/>
    <property type="evidence" value="ECO:0007669"/>
    <property type="project" value="InterPro"/>
</dbReference>
<dbReference type="NCBIfam" id="TIGR04035">
    <property type="entry name" value="glucan_65_rpt"/>
    <property type="match status" value="3"/>
</dbReference>
<evidence type="ECO:0000256" key="5">
    <source>
        <dbReference type="ARBA" id="ARBA00022676"/>
    </source>
</evidence>
<evidence type="ECO:0000256" key="12">
    <source>
        <dbReference type="SAM" id="MobiDB-lite"/>
    </source>
</evidence>
<name>A0AB37DEY4_STRSL</name>
<evidence type="ECO:0000313" key="15">
    <source>
        <dbReference type="Proteomes" id="UP000422997"/>
    </source>
</evidence>
<keyword evidence="6" id="KW-0808">Transferase</keyword>
<evidence type="ECO:0000256" key="2">
    <source>
        <dbReference type="ARBA" id="ARBA00003243"/>
    </source>
</evidence>
<gene>
    <name evidence="14" type="ORF">BSR19_07320</name>
</gene>
<evidence type="ECO:0000256" key="1">
    <source>
        <dbReference type="ARBA" id="ARBA00001152"/>
    </source>
</evidence>
<dbReference type="Pfam" id="PF01473">
    <property type="entry name" value="Choline_bind_1"/>
    <property type="match status" value="1"/>
</dbReference>
<feature type="region of interest" description="Disordered" evidence="12">
    <location>
        <begin position="130"/>
        <end position="224"/>
    </location>
</feature>
<evidence type="ECO:0000256" key="6">
    <source>
        <dbReference type="ARBA" id="ARBA00022679"/>
    </source>
</evidence>
<evidence type="ECO:0000256" key="11">
    <source>
        <dbReference type="PROSITE-ProRule" id="PRU00591"/>
    </source>
</evidence>
<feature type="region of interest" description="Disordered" evidence="12">
    <location>
        <begin position="1250"/>
        <end position="1271"/>
    </location>
</feature>
<comment type="catalytic activity">
    <reaction evidence="1">
        <text>[(1-&gt;6)-alpha-D-glucosyl](n) + sucrose = [(1-&gt;6)-alpha-D-glucosyl](n+1) + D-fructose</text>
        <dbReference type="Rhea" id="RHEA:18825"/>
        <dbReference type="Rhea" id="RHEA-COMP:11144"/>
        <dbReference type="Rhea" id="RHEA-COMP:11145"/>
        <dbReference type="ChEBI" id="CHEBI:17992"/>
        <dbReference type="ChEBI" id="CHEBI:18269"/>
        <dbReference type="ChEBI" id="CHEBI:37721"/>
        <dbReference type="EC" id="2.4.1.5"/>
    </reaction>
</comment>
<dbReference type="EC" id="2.4.1.5" evidence="4"/>
<dbReference type="InterPro" id="IPR022263">
    <property type="entry name" value="KxYKxGKxW"/>
</dbReference>
<evidence type="ECO:0000256" key="9">
    <source>
        <dbReference type="ARBA" id="ARBA00029911"/>
    </source>
</evidence>
<evidence type="ECO:0000256" key="10">
    <source>
        <dbReference type="ARBA" id="ARBA00032238"/>
    </source>
</evidence>
<evidence type="ECO:0000256" key="4">
    <source>
        <dbReference type="ARBA" id="ARBA00012592"/>
    </source>
</evidence>
<feature type="compositionally biased region" description="Low complexity" evidence="12">
    <location>
        <begin position="201"/>
        <end position="224"/>
    </location>
</feature>
<dbReference type="InterPro" id="IPR003318">
    <property type="entry name" value="Glyco_hydro70cat"/>
</dbReference>
<evidence type="ECO:0000256" key="3">
    <source>
        <dbReference type="ARBA" id="ARBA00009247"/>
    </source>
</evidence>
<sequence>MMDKKVHYKMHKVKKQWVTIAVTGMSLGAVSAVSLGTNDGVVQADEHTDATVAIPDISVDTGTVSNDTTTAQDPTTAVATTNNAATDQAAPTATFDLTTDTTNTVAANAVDTAATVGTDRAATTTDTTATNDTAVDTTNNNTTTDTTATNDTAVDTTNNNTTTDTTATNDTAVDTTNNNTTTDTTTVTDRAATRERRATGARRGPTGGRRATPVNGNNTVTVVNNDLPATNNVVTDGPSHIKTIDGKQYYVEDDGTIRKNYVLERNGGSQYFNAETGELSNQKEYRFDKNGGTGSSADSTNTNVTVNGDKNAFYGTTDKDIELVDGYFTANTWYRPKEILKDGKEWTASTENDKRPLLTVWWPSKAIQASYLNYMKEQGLGTNQTYTSFSSQTQMDQAALEVQKRIEERIAREGNTDWLRTTIKNFVKTQPGWNSTSENLDNSDHLQGGALLYNNDSRTSHANSDYRLLNRTPTSQTGKHNPKYTKDTSNGGFEFLLANDIDNSNPAVQAEQLNWLHYIMNIGTITGGSEDENFDGVRVDAVDNVNADLLQIASDYFKAKYGSDQSQDQAIKHMSILEAWSHNDPYYNEDTKGAQLPMDDPMHLALVYSLLRPIGNRSGVEPLISNSINDRSESGKNSKRMANYAFVRAHDSEVQSIIGQIIKNEINPQSTGNTFTLDEMKKAFEIYNRDMRSANKQYTQYNIPSAYALMLTHKDTVPRVYYGDMYTDDGQYMAQKSPYYDAIETLLKGRIRYAAGGQDMKVNYIGYGNTNGWDAAGVLTSVRYGTGANSASDTGTAETRNQGMAVIVSNQPALRLTSNLTINMGAAHRNQAYRPLLLTTNDGVATYLNDSDANGIVKYTDGNGNLTFNANEIRGIRNPQVDGYLAVWVPVGASESQDVRVAPSKEKNSSGLVYESNAALDSQVIYEGFSNFQDFVQDSSQYTNKKIAENANLFKSWGITSFEFAPQYVSSDDGSFLDSVIQNGYAFTDRYDIAMSKDNKYGSLADLKAALKSLHAVGISAIADWVPDQIYNLPGDEVVTATRVNNYGETKDGAIINHSLYAAKTRTFGNDYQGKYGGAFLDELKRLYPQIFDRVQISTGKRMTTDEKITQWFAKYMNGTNILDRGSEYVLKNGLSGYYGTNGGKVSLPKVVGSNQSTNNDNQNGDGSGKFEKSWGSVYYRYNDGKRAKNAFIKDNDGNVYYFDNSGRMAIGEKTIDGKQYFFLANGVQLRDGYRQNRRGQVFYYDQNGVLNANGKQDPKPDNNNNNTSGRNQFVQIGNNVWAYYDGNGKRVTGHQNINGQELFFDNNGVQVKGRTVNENGTIRYYDANSGELARNRFAEIEPGVWAYFNNDGAAVKGSQNINGQNLYFDQNGRQVKGALANVDGNLRYYDVNSGELYRNQFHEIDGSWYYFDGNGNAVKGMVTINGQNLLFDNNGKQIKGHLVRVNGVVRYYDPNSGEMAVNRWVEVSPGWWVYFDAQGRGQI</sequence>
<reference evidence="14 15" key="1">
    <citation type="submission" date="2016-11" db="EMBL/GenBank/DDBJ databases">
        <title>The potential of Streptococcus salivarius to inhibit the production of volatile sulphur compounds in the oral cavity.</title>
        <authorList>
            <person name="Sun L."/>
            <person name="Li Z."/>
            <person name="Jin D."/>
            <person name="Zhao H."/>
        </authorList>
    </citation>
    <scope>NUCLEOTIDE SEQUENCE [LARGE SCALE GENOMIC DNA]</scope>
    <source>
        <strain evidence="14 15">ICDC2</strain>
    </source>
</reference>
<dbReference type="Pfam" id="PF02324">
    <property type="entry name" value="Glyco_hydro_70"/>
    <property type="match status" value="1"/>
</dbReference>
<dbReference type="EMBL" id="CP018187">
    <property type="protein sequence ID" value="QGU81582.1"/>
    <property type="molecule type" value="Genomic_DNA"/>
</dbReference>
<evidence type="ECO:0000313" key="14">
    <source>
        <dbReference type="EMBL" id="QGU81582.1"/>
    </source>
</evidence>
<feature type="repeat" description="Cell wall-binding" evidence="11">
    <location>
        <begin position="1399"/>
        <end position="1418"/>
    </location>
</feature>
<protein>
    <recommendedName>
        <fullName evidence="4">dextransucrase</fullName>
        <ecNumber evidence="4">2.4.1.5</ecNumber>
    </recommendedName>
    <alternativeName>
        <fullName evidence="9">Dextransucrase</fullName>
    </alternativeName>
    <alternativeName>
        <fullName evidence="10">Sucrose 6-glucosyltransferase</fullName>
    </alternativeName>
</protein>
<dbReference type="Pfam" id="PF19258">
    <property type="entry name" value="KxYKxGKxW_sig"/>
    <property type="match status" value="1"/>
</dbReference>
<keyword evidence="8" id="KW-0677">Repeat</keyword>
<dbReference type="Gene3D" id="2.30.30.20">
    <property type="entry name" value="Aspartate carbamoyltransferase regulatory subunit, C-terminal domain"/>
    <property type="match status" value="1"/>
</dbReference>
<comment type="similarity">
    <text evidence="3">Belongs to the glycosyl hydrolase 70 family.</text>
</comment>
<dbReference type="Gene3D" id="2.10.270.10">
    <property type="entry name" value="Cholin Binding"/>
    <property type="match status" value="3"/>
</dbReference>
<comment type="function">
    <text evidence="2">Production of extracellular glucans, that are thought to play a key role in the development of the dental plaque because of their ability to adhere to smooth surfaces and mediate the aggregation of bacterial cells and food debris.</text>
</comment>
<feature type="domain" description="Glycoside hydrolase family 70 catalytic" evidence="13">
    <location>
        <begin position="357"/>
        <end position="1156"/>
    </location>
</feature>
<dbReference type="Gene3D" id="3.20.20.470">
    <property type="entry name" value="Glucansucrase"/>
    <property type="match status" value="1"/>
</dbReference>
<accession>A0AB37DEY4</accession>
<evidence type="ECO:0000256" key="8">
    <source>
        <dbReference type="ARBA" id="ARBA00022737"/>
    </source>
</evidence>
<feature type="compositionally biased region" description="Low complexity" evidence="12">
    <location>
        <begin position="130"/>
        <end position="190"/>
    </location>
</feature>
<evidence type="ECO:0000256" key="7">
    <source>
        <dbReference type="ARBA" id="ARBA00022729"/>
    </source>
</evidence>
<dbReference type="Pfam" id="PF19127">
    <property type="entry name" value="Choline_bind_3"/>
    <property type="match status" value="3"/>
</dbReference>
<organism evidence="14 15">
    <name type="scientific">Streptococcus salivarius</name>
    <dbReference type="NCBI Taxonomy" id="1304"/>
    <lineage>
        <taxon>Bacteria</taxon>
        <taxon>Bacillati</taxon>
        <taxon>Bacillota</taxon>
        <taxon>Bacilli</taxon>
        <taxon>Lactobacillales</taxon>
        <taxon>Streptococcaceae</taxon>
        <taxon>Streptococcus</taxon>
    </lineage>
</organism>
<dbReference type="InterPro" id="IPR027636">
    <property type="entry name" value="Glucan-bd_rpt"/>
</dbReference>
<dbReference type="GO" id="GO:0047849">
    <property type="term" value="F:dextransucrase activity"/>
    <property type="evidence" value="ECO:0007669"/>
    <property type="project" value="UniProtKB-EC"/>
</dbReference>
<dbReference type="SUPFAM" id="SSF69360">
    <property type="entry name" value="Cell wall binding repeat"/>
    <property type="match status" value="3"/>
</dbReference>
<keyword evidence="5" id="KW-0328">Glycosyltransferase</keyword>
<proteinExistence type="inferred from homology"/>
<feature type="repeat" description="Cell wall-binding" evidence="11">
    <location>
        <begin position="1189"/>
        <end position="1209"/>
    </location>
</feature>
<dbReference type="Proteomes" id="UP000422997">
    <property type="component" value="Chromosome"/>
</dbReference>
<dbReference type="Gene3D" id="2.30.30.420">
    <property type="entry name" value="glucansucrase"/>
    <property type="match status" value="1"/>
</dbReference>
<dbReference type="GO" id="GO:0046527">
    <property type="term" value="F:glucosyltransferase activity"/>
    <property type="evidence" value="ECO:0007669"/>
    <property type="project" value="InterPro"/>
</dbReference>
<dbReference type="InterPro" id="IPR017853">
    <property type="entry name" value="GH"/>
</dbReference>
<keyword evidence="7" id="KW-0732">Signal</keyword>
<evidence type="ECO:0000259" key="13">
    <source>
        <dbReference type="Pfam" id="PF02324"/>
    </source>
</evidence>
<dbReference type="PROSITE" id="PS51170">
    <property type="entry name" value="CW"/>
    <property type="match status" value="2"/>
</dbReference>
<dbReference type="NCBIfam" id="TIGR03715">
    <property type="entry name" value="KxYKxGKxW"/>
    <property type="match status" value="1"/>
</dbReference>
<dbReference type="SUPFAM" id="SSF51445">
    <property type="entry name" value="(Trans)glycosidases"/>
    <property type="match status" value="2"/>
</dbReference>
<dbReference type="InterPro" id="IPR018337">
    <property type="entry name" value="Cell_wall/Cho-bd_repeat"/>
</dbReference>